<comment type="pathway">
    <text evidence="7">Amino-acid biosynthesis; L-asparagine biosynthesis; L-asparagine from L-aspartate (ammonia route): step 1/1.</text>
</comment>
<dbReference type="NCBIfam" id="TIGR00669">
    <property type="entry name" value="asnA"/>
    <property type="match status" value="1"/>
</dbReference>
<organism evidence="10 11">
    <name type="scientific">Hathewaya proteolytica DSM 3090</name>
    <dbReference type="NCBI Taxonomy" id="1121331"/>
    <lineage>
        <taxon>Bacteria</taxon>
        <taxon>Bacillati</taxon>
        <taxon>Bacillota</taxon>
        <taxon>Clostridia</taxon>
        <taxon>Eubacteriales</taxon>
        <taxon>Clostridiaceae</taxon>
        <taxon>Hathewaya</taxon>
    </lineage>
</organism>
<keyword evidence="4 7" id="KW-0547">Nucleotide-binding</keyword>
<keyword evidence="1 7" id="KW-0963">Cytoplasm</keyword>
<dbReference type="PANTHER" id="PTHR30073">
    <property type="entry name" value="ASPARTATE--AMMONIA LIGASE"/>
    <property type="match status" value="1"/>
</dbReference>
<dbReference type="AlphaFoldDB" id="A0A1M6PJP0"/>
<sequence length="347" mass="40219">MKRKRKMDMKVDMKMDMDVKKYESYLSVMDTQIAIKCIKDFFEKKLSEKLDLVRVSSPLFVLPESGTNDNLDGIQKAVDFYIPGVGKRAEIVQSLAKWKRMALKRYGFPEGKGLYTDMNAIRKDETLDNIHSNYVDQWDWEYVIGKEQRNEQTLMRFAEDIYSVFLSTADYVKKLYPCLGLDMPSEIFMITTEELEDMYPDMTPEEREYAIVKERKAVFLMKIGDYLKSGIKHGDRSPDYDDWQLNGDIIFYDEVLDCALELSSMGIRVDGVALKKQLAVCNCEERCELEYHRQLLQGDLPYTIGGGIGQSRICMFLLKKAHIGEVQSTVWPEHIINSCINMNITLL</sequence>
<dbReference type="Gene3D" id="3.30.930.10">
    <property type="entry name" value="Bira Bifunctional Protein, Domain 2"/>
    <property type="match status" value="1"/>
</dbReference>
<dbReference type="InterPro" id="IPR006195">
    <property type="entry name" value="aa-tRNA-synth_II"/>
</dbReference>
<dbReference type="Pfam" id="PF03590">
    <property type="entry name" value="AsnA"/>
    <property type="match status" value="1"/>
</dbReference>
<comment type="similarity">
    <text evidence="7">Belongs to the class-II aminoacyl-tRNA synthetase family. AsnA subfamily.</text>
</comment>
<keyword evidence="2 7" id="KW-0436">Ligase</keyword>
<dbReference type="PIRSF" id="PIRSF001555">
    <property type="entry name" value="Asp_ammon_ligase"/>
    <property type="match status" value="1"/>
</dbReference>
<feature type="domain" description="Aminoacyl-transfer RNA synthetases class-II family profile" evidence="9">
    <location>
        <begin position="114"/>
        <end position="332"/>
    </location>
</feature>
<dbReference type="InterPro" id="IPR045864">
    <property type="entry name" value="aa-tRNA-synth_II/BPL/LPL"/>
</dbReference>
<evidence type="ECO:0000259" key="9">
    <source>
        <dbReference type="PROSITE" id="PS50862"/>
    </source>
</evidence>
<gene>
    <name evidence="7" type="primary">asnA</name>
    <name evidence="10" type="ORF">SAMN02745248_01727</name>
</gene>
<evidence type="ECO:0000256" key="1">
    <source>
        <dbReference type="ARBA" id="ARBA00022490"/>
    </source>
</evidence>
<evidence type="ECO:0000256" key="5">
    <source>
        <dbReference type="ARBA" id="ARBA00022840"/>
    </source>
</evidence>
<protein>
    <recommendedName>
        <fullName evidence="7 8">Aspartate--ammonia ligase</fullName>
        <ecNumber evidence="7 8">6.3.1.1</ecNumber>
    </recommendedName>
    <alternativeName>
        <fullName evidence="7">Asparagine synthetase A</fullName>
    </alternativeName>
</protein>
<evidence type="ECO:0000256" key="7">
    <source>
        <dbReference type="HAMAP-Rule" id="MF_00555"/>
    </source>
</evidence>
<dbReference type="EMBL" id="FRAD01000013">
    <property type="protein sequence ID" value="SHK08147.1"/>
    <property type="molecule type" value="Genomic_DNA"/>
</dbReference>
<evidence type="ECO:0000313" key="10">
    <source>
        <dbReference type="EMBL" id="SHK08147.1"/>
    </source>
</evidence>
<comment type="catalytic activity">
    <reaction evidence="7">
        <text>L-aspartate + NH4(+) + ATP = L-asparagine + AMP + diphosphate + H(+)</text>
        <dbReference type="Rhea" id="RHEA:11372"/>
        <dbReference type="ChEBI" id="CHEBI:15378"/>
        <dbReference type="ChEBI" id="CHEBI:28938"/>
        <dbReference type="ChEBI" id="CHEBI:29991"/>
        <dbReference type="ChEBI" id="CHEBI:30616"/>
        <dbReference type="ChEBI" id="CHEBI:33019"/>
        <dbReference type="ChEBI" id="CHEBI:58048"/>
        <dbReference type="ChEBI" id="CHEBI:456215"/>
        <dbReference type="EC" id="6.3.1.1"/>
    </reaction>
</comment>
<keyword evidence="5 7" id="KW-0067">ATP-binding</keyword>
<proteinExistence type="inferred from homology"/>
<name>A0A1M6PJP0_9CLOT</name>
<dbReference type="GO" id="GO:0016740">
    <property type="term" value="F:transferase activity"/>
    <property type="evidence" value="ECO:0007669"/>
    <property type="project" value="UniProtKB-ARBA"/>
</dbReference>
<dbReference type="PROSITE" id="PS50862">
    <property type="entry name" value="AA_TRNA_LIGASE_II"/>
    <property type="match status" value="1"/>
</dbReference>
<dbReference type="GO" id="GO:0070981">
    <property type="term" value="P:L-asparagine biosynthetic process"/>
    <property type="evidence" value="ECO:0007669"/>
    <property type="project" value="UniProtKB-UniRule"/>
</dbReference>
<keyword evidence="3 7" id="KW-0028">Amino-acid biosynthesis</keyword>
<dbReference type="PANTHER" id="PTHR30073:SF5">
    <property type="entry name" value="ASPARTATE--AMMONIA LIGASE"/>
    <property type="match status" value="1"/>
</dbReference>
<evidence type="ECO:0000313" key="11">
    <source>
        <dbReference type="Proteomes" id="UP000183952"/>
    </source>
</evidence>
<evidence type="ECO:0000256" key="4">
    <source>
        <dbReference type="ARBA" id="ARBA00022741"/>
    </source>
</evidence>
<keyword evidence="11" id="KW-1185">Reference proteome</keyword>
<dbReference type="STRING" id="1121331.SAMN02745248_01727"/>
<dbReference type="Proteomes" id="UP000183952">
    <property type="component" value="Unassembled WGS sequence"/>
</dbReference>
<dbReference type="SUPFAM" id="SSF55681">
    <property type="entry name" value="Class II aaRS and biotin synthetases"/>
    <property type="match status" value="1"/>
</dbReference>
<dbReference type="GO" id="GO:0005524">
    <property type="term" value="F:ATP binding"/>
    <property type="evidence" value="ECO:0007669"/>
    <property type="project" value="UniProtKB-UniRule"/>
</dbReference>
<dbReference type="EC" id="6.3.1.1" evidence="7 8"/>
<dbReference type="UniPathway" id="UPA00134">
    <property type="reaction ID" value="UER00194"/>
</dbReference>
<dbReference type="InterPro" id="IPR004618">
    <property type="entry name" value="AsnA"/>
</dbReference>
<evidence type="ECO:0000256" key="3">
    <source>
        <dbReference type="ARBA" id="ARBA00022605"/>
    </source>
</evidence>
<evidence type="ECO:0000256" key="2">
    <source>
        <dbReference type="ARBA" id="ARBA00022598"/>
    </source>
</evidence>
<evidence type="ECO:0000256" key="8">
    <source>
        <dbReference type="NCBIfam" id="TIGR00669"/>
    </source>
</evidence>
<reference evidence="10 11" key="1">
    <citation type="submission" date="2016-11" db="EMBL/GenBank/DDBJ databases">
        <authorList>
            <person name="Jaros S."/>
            <person name="Januszkiewicz K."/>
            <person name="Wedrychowicz H."/>
        </authorList>
    </citation>
    <scope>NUCLEOTIDE SEQUENCE [LARGE SCALE GENOMIC DNA]</scope>
    <source>
        <strain evidence="10 11">DSM 3090</strain>
    </source>
</reference>
<keyword evidence="6 7" id="KW-0061">Asparagine biosynthesis</keyword>
<dbReference type="GO" id="GO:0140096">
    <property type="term" value="F:catalytic activity, acting on a protein"/>
    <property type="evidence" value="ECO:0007669"/>
    <property type="project" value="UniProtKB-ARBA"/>
</dbReference>
<dbReference type="GO" id="GO:0004071">
    <property type="term" value="F:aspartate-ammonia ligase activity"/>
    <property type="evidence" value="ECO:0007669"/>
    <property type="project" value="UniProtKB-UniRule"/>
</dbReference>
<evidence type="ECO:0000256" key="6">
    <source>
        <dbReference type="ARBA" id="ARBA00022888"/>
    </source>
</evidence>
<comment type="subcellular location">
    <subcellularLocation>
        <location evidence="7">Cytoplasm</location>
    </subcellularLocation>
</comment>
<accession>A0A1M6PJP0</accession>
<dbReference type="HAMAP" id="MF_00555">
    <property type="entry name" value="AsnA"/>
    <property type="match status" value="1"/>
</dbReference>
<dbReference type="GO" id="GO:0005829">
    <property type="term" value="C:cytosol"/>
    <property type="evidence" value="ECO:0007669"/>
    <property type="project" value="TreeGrafter"/>
</dbReference>